<dbReference type="InterPro" id="IPR018644">
    <property type="entry name" value="DUF2071"/>
</dbReference>
<evidence type="ECO:0000256" key="1">
    <source>
        <dbReference type="SAM" id="MobiDB-lite"/>
    </source>
</evidence>
<dbReference type="PANTHER" id="PTHR39186:SF1">
    <property type="entry name" value="DUF2071 DOMAIN-CONTAINING PROTEIN"/>
    <property type="match status" value="1"/>
</dbReference>
<accession>A0ABP8LCE5</accession>
<gene>
    <name evidence="2" type="ORF">GCM10023169_26490</name>
</gene>
<feature type="region of interest" description="Disordered" evidence="1">
    <location>
        <begin position="126"/>
        <end position="176"/>
    </location>
</feature>
<comment type="caution">
    <text evidence="2">The sequence shown here is derived from an EMBL/GenBank/DDBJ whole genome shotgun (WGS) entry which is preliminary data.</text>
</comment>
<dbReference type="EMBL" id="BAABGN010000011">
    <property type="protein sequence ID" value="GAA4427029.1"/>
    <property type="molecule type" value="Genomic_DNA"/>
</dbReference>
<evidence type="ECO:0000313" key="3">
    <source>
        <dbReference type="Proteomes" id="UP001500622"/>
    </source>
</evidence>
<dbReference type="PANTHER" id="PTHR39186">
    <property type="entry name" value="DUF2071 FAMILY PROTEIN"/>
    <property type="match status" value="1"/>
</dbReference>
<proteinExistence type="predicted"/>
<name>A0ABP8LCE5_9MICO</name>
<dbReference type="SUPFAM" id="SSF160104">
    <property type="entry name" value="Acetoacetate decarboxylase-like"/>
    <property type="match status" value="1"/>
</dbReference>
<dbReference type="RefSeq" id="WP_345216869.1">
    <property type="nucleotide sequence ID" value="NZ_BAABGN010000011.1"/>
</dbReference>
<sequence length="258" mass="28738">MVGRLPDRSVARAVTHQRWEQITFLHWRLPAATITPLLPPGLTPHTFDGDAWLSITPLRMHVRAAFTPPVPHLSHFAEVNVRTYVRGPDGGDGIWFFSLECPRLPVVAALRGLGLPYTLARTALRTAPDPARSRQLHPPPRDPDSPARQLDAGTRRPHGGPGMRSRTTIGESMEPDEATDFLTGRWSAYTWRFARLWRVDVDHPPWPLHRAEARADVNELVLANGLPPVTGEPLVHYSPGVPVRIGLPVRARHNGRHG</sequence>
<dbReference type="Pfam" id="PF09844">
    <property type="entry name" value="DUF2071"/>
    <property type="match status" value="1"/>
</dbReference>
<dbReference type="Proteomes" id="UP001500622">
    <property type="component" value="Unassembled WGS sequence"/>
</dbReference>
<keyword evidence="3" id="KW-1185">Reference proteome</keyword>
<reference evidence="3" key="1">
    <citation type="journal article" date="2019" name="Int. J. Syst. Evol. Microbiol.">
        <title>The Global Catalogue of Microorganisms (GCM) 10K type strain sequencing project: providing services to taxonomists for standard genome sequencing and annotation.</title>
        <authorList>
            <consortium name="The Broad Institute Genomics Platform"/>
            <consortium name="The Broad Institute Genome Sequencing Center for Infectious Disease"/>
            <person name="Wu L."/>
            <person name="Ma J."/>
        </authorList>
    </citation>
    <scope>NUCLEOTIDE SEQUENCE [LARGE SCALE GENOMIC DNA]</scope>
    <source>
        <strain evidence="3">JCM 17810</strain>
    </source>
</reference>
<organism evidence="2 3">
    <name type="scientific">Georgenia halophila</name>
    <dbReference type="NCBI Taxonomy" id="620889"/>
    <lineage>
        <taxon>Bacteria</taxon>
        <taxon>Bacillati</taxon>
        <taxon>Actinomycetota</taxon>
        <taxon>Actinomycetes</taxon>
        <taxon>Micrococcales</taxon>
        <taxon>Bogoriellaceae</taxon>
        <taxon>Georgenia</taxon>
    </lineage>
</organism>
<evidence type="ECO:0000313" key="2">
    <source>
        <dbReference type="EMBL" id="GAA4427029.1"/>
    </source>
</evidence>
<protein>
    <submittedName>
        <fullName evidence="2">YqjF family protein</fullName>
    </submittedName>
</protein>
<dbReference type="InterPro" id="IPR023375">
    <property type="entry name" value="ADC_dom_sf"/>
</dbReference>